<evidence type="ECO:0000259" key="1">
    <source>
        <dbReference type="Pfam" id="PF18167"/>
    </source>
</evidence>
<dbReference type="Pfam" id="PF18167">
    <property type="entry name" value="Sa_NUDIX"/>
    <property type="match status" value="1"/>
</dbReference>
<proteinExistence type="predicted"/>
<feature type="domain" description="CD-NTase-associated protein 16 NUDIX" evidence="1">
    <location>
        <begin position="45"/>
        <end position="240"/>
    </location>
</feature>
<accession>A0ABM8UXS8</accession>
<gene>
    <name evidence="2" type="ORF">DYBT9623_05160</name>
</gene>
<reference evidence="2 3" key="1">
    <citation type="submission" date="2021-04" db="EMBL/GenBank/DDBJ databases">
        <authorList>
            <person name="Rodrigo-Torres L."/>
            <person name="Arahal R. D."/>
            <person name="Lucena T."/>
        </authorList>
    </citation>
    <scope>NUCLEOTIDE SEQUENCE [LARGE SCALE GENOMIC DNA]</scope>
    <source>
        <strain evidence="2 3">CECT 9623</strain>
    </source>
</reference>
<comment type="caution">
    <text evidence="2">The sequence shown here is derived from an EMBL/GenBank/DDBJ whole genome shotgun (WGS) entry which is preliminary data.</text>
</comment>
<protein>
    <recommendedName>
        <fullName evidence="1">CD-NTase-associated protein 16 NUDIX domain-containing protein</fullName>
    </recommendedName>
</protein>
<keyword evidence="3" id="KW-1185">Reference proteome</keyword>
<dbReference type="InterPro" id="IPR040829">
    <property type="entry name" value="Cap16_NUDIX"/>
</dbReference>
<sequence length="250" mass="29329">MPIGEIISGVLMSLATNKLEAFIDEKIPRGNKFKLWLASLKKGEMRVSVAYLYKIYVDGQYLLIKGNRIDQYQPVGGARKYYLGAGPTFRKLLVRPDDNITIDNKSIDDLRIRIPTQNIIKFLDWYETKHDREVCQQREFREELVIPGYLDKDLFATVSTSYLYTVPTYHYSHHFRCWELLYHEVYEPIFSTEQLAALRALKDSEHNELKWVKEDLIMSLGHDRQLGKKPFQIGEHARLLINSNIKLFKN</sequence>
<dbReference type="Proteomes" id="UP000679725">
    <property type="component" value="Unassembled WGS sequence"/>
</dbReference>
<dbReference type="EMBL" id="CAJRAU010000011">
    <property type="protein sequence ID" value="CAG5074473.1"/>
    <property type="molecule type" value="Genomic_DNA"/>
</dbReference>
<evidence type="ECO:0000313" key="2">
    <source>
        <dbReference type="EMBL" id="CAG5074473.1"/>
    </source>
</evidence>
<evidence type="ECO:0000313" key="3">
    <source>
        <dbReference type="Proteomes" id="UP000679725"/>
    </source>
</evidence>
<name>A0ABM8UXS8_9BACT</name>
<organism evidence="2 3">
    <name type="scientific">Dyadobacter linearis</name>
    <dbReference type="NCBI Taxonomy" id="2823330"/>
    <lineage>
        <taxon>Bacteria</taxon>
        <taxon>Pseudomonadati</taxon>
        <taxon>Bacteroidota</taxon>
        <taxon>Cytophagia</taxon>
        <taxon>Cytophagales</taxon>
        <taxon>Spirosomataceae</taxon>
        <taxon>Dyadobacter</taxon>
    </lineage>
</organism>